<dbReference type="RefSeq" id="WP_013644742.1">
    <property type="nucleotide sequence ID" value="NC_015216.1"/>
</dbReference>
<accession>F0T676</accession>
<evidence type="ECO:0000313" key="2">
    <source>
        <dbReference type="Proteomes" id="UP000007490"/>
    </source>
</evidence>
<gene>
    <name evidence="1" type="ordered locus">Metbo_1147</name>
</gene>
<dbReference type="KEGG" id="mel:Metbo_1147"/>
<organism evidence="1 2">
    <name type="scientific">Methanobacterium lacus (strain AL-21)</name>
    <dbReference type="NCBI Taxonomy" id="877455"/>
    <lineage>
        <taxon>Archaea</taxon>
        <taxon>Methanobacteriati</taxon>
        <taxon>Methanobacteriota</taxon>
        <taxon>Methanomada group</taxon>
        <taxon>Methanobacteria</taxon>
        <taxon>Methanobacteriales</taxon>
        <taxon>Methanobacteriaceae</taxon>
        <taxon>Methanobacterium</taxon>
    </lineage>
</organism>
<dbReference type="HOGENOM" id="CLU_1754712_0_0_2"/>
<evidence type="ECO:0000313" key="1">
    <source>
        <dbReference type="EMBL" id="ADZ09391.1"/>
    </source>
</evidence>
<dbReference type="eggNOG" id="arCOG10865">
    <property type="taxonomic scope" value="Archaea"/>
</dbReference>
<name>F0T676_METLA</name>
<reference evidence="2" key="1">
    <citation type="submission" date="2011-02" db="EMBL/GenBank/DDBJ databases">
        <title>Complete sequence of Methanobacterium sp. AL-21.</title>
        <authorList>
            <consortium name="US DOE Joint Genome Institute"/>
            <person name="Lucas S."/>
            <person name="Copeland A."/>
            <person name="Lapidus A."/>
            <person name="Cheng J.-F."/>
            <person name="Goodwin L."/>
            <person name="Pitluck S."/>
            <person name="Chertkov O."/>
            <person name="Detter J.C."/>
            <person name="Han C."/>
            <person name="Tapia R."/>
            <person name="Land M."/>
            <person name="Hauser L."/>
            <person name="Kyrpides N."/>
            <person name="Ivanova N."/>
            <person name="Mikhailova N."/>
            <person name="Pagani I."/>
            <person name="Cadillo-Quiroz H."/>
            <person name="Imachi H."/>
            <person name="Zinder S."/>
            <person name="Liu W."/>
            <person name="Woyke T."/>
        </authorList>
    </citation>
    <scope>NUCLEOTIDE SEQUENCE [LARGE SCALE GENOMIC DNA]</scope>
    <source>
        <strain evidence="2">AL-21</strain>
    </source>
</reference>
<protein>
    <submittedName>
        <fullName evidence="1">Uncharacterized protein</fullName>
    </submittedName>
</protein>
<keyword evidence="2" id="KW-1185">Reference proteome</keyword>
<dbReference type="OrthoDB" id="71369at2157"/>
<dbReference type="EMBL" id="CP002551">
    <property type="protein sequence ID" value="ADZ09391.1"/>
    <property type="molecule type" value="Genomic_DNA"/>
</dbReference>
<sequence>MSANSVGAYNVTATHDYVKATAICSCGENTYSSGNNNYIYHTSTFKNYCPRCKSYGTLKFNPKGVPEGEWTCTKCSSDYCAADGREKITGSHYSLVEYNPPQVKVQSKVNSGLNIEMNVITDLNNVNNKSILEADYQRLRNSNYFAIN</sequence>
<dbReference type="GeneID" id="24964538"/>
<reference evidence="1 2" key="2">
    <citation type="journal article" date="2014" name="Int. J. Syst. Evol. Microbiol.">
        <title>Methanobacterium paludis sp. nov. and a novel strain of Methanobacterium lacus isolated from northern peatlands.</title>
        <authorList>
            <person name="Cadillo-Quiroz H."/>
            <person name="Brauer S.L."/>
            <person name="Goodson N."/>
            <person name="Yavitt J.B."/>
            <person name="Zinder S.H."/>
        </authorList>
    </citation>
    <scope>NUCLEOTIDE SEQUENCE [LARGE SCALE GENOMIC DNA]</scope>
    <source>
        <strain evidence="1 2">AL-21</strain>
    </source>
</reference>
<proteinExistence type="predicted"/>
<dbReference type="AlphaFoldDB" id="F0T676"/>
<dbReference type="Proteomes" id="UP000007490">
    <property type="component" value="Chromosome"/>
</dbReference>